<dbReference type="InterPro" id="IPR020550">
    <property type="entry name" value="Inositol_monophosphatase_CS"/>
</dbReference>
<evidence type="ECO:0008006" key="4">
    <source>
        <dbReference type="Google" id="ProtNLM"/>
    </source>
</evidence>
<dbReference type="SUPFAM" id="SSF56655">
    <property type="entry name" value="Carbohydrate phosphatase"/>
    <property type="match status" value="1"/>
</dbReference>
<organism evidence="3">
    <name type="scientific">marine sediment metagenome</name>
    <dbReference type="NCBI Taxonomy" id="412755"/>
    <lineage>
        <taxon>unclassified sequences</taxon>
        <taxon>metagenomes</taxon>
        <taxon>ecological metagenomes</taxon>
    </lineage>
</organism>
<dbReference type="PRINTS" id="PR00377">
    <property type="entry name" value="IMPHPHTASES"/>
</dbReference>
<dbReference type="PROSITE" id="PS00630">
    <property type="entry name" value="IMP_2"/>
    <property type="match status" value="1"/>
</dbReference>
<dbReference type="InterPro" id="IPR000760">
    <property type="entry name" value="Inositol_monophosphatase-like"/>
</dbReference>
<dbReference type="PANTHER" id="PTHR20854:SF4">
    <property type="entry name" value="INOSITOL-1-MONOPHOSPHATASE-RELATED"/>
    <property type="match status" value="1"/>
</dbReference>
<evidence type="ECO:0000256" key="1">
    <source>
        <dbReference type="ARBA" id="ARBA00022723"/>
    </source>
</evidence>
<protein>
    <recommendedName>
        <fullName evidence="4">Inositol-1-monophosphatase</fullName>
    </recommendedName>
</protein>
<keyword evidence="1" id="KW-0479">Metal-binding</keyword>
<dbReference type="Gene3D" id="3.40.190.80">
    <property type="match status" value="1"/>
</dbReference>
<dbReference type="Gene3D" id="3.30.540.10">
    <property type="entry name" value="Fructose-1,6-Bisphosphatase, subunit A, domain 1"/>
    <property type="match status" value="1"/>
</dbReference>
<reference evidence="3" key="1">
    <citation type="journal article" date="2015" name="Nature">
        <title>Complex archaea that bridge the gap between prokaryotes and eukaryotes.</title>
        <authorList>
            <person name="Spang A."/>
            <person name="Saw J.H."/>
            <person name="Jorgensen S.L."/>
            <person name="Zaremba-Niedzwiedzka K."/>
            <person name="Martijn J."/>
            <person name="Lind A.E."/>
            <person name="van Eijk R."/>
            <person name="Schleper C."/>
            <person name="Guy L."/>
            <person name="Ettema T.J."/>
        </authorList>
    </citation>
    <scope>NUCLEOTIDE SEQUENCE</scope>
</reference>
<dbReference type="Pfam" id="PF00459">
    <property type="entry name" value="Inositol_P"/>
    <property type="match status" value="1"/>
</dbReference>
<sequence>MIYIELNIDFLKRIAYKVYEAVNPLLGTDEGAKKLKIGAGGDISMNIDTTAENTIIHFLEEKKINILLISEEIGEKYIGDKRKAIQNQNVLIVDPLDGSNNAVRGIPYCSVSIAYAIGKRIADIIKAVVLNLNTKDLYLAEKGKGALLNGKKIHVSSLDISEKCFLEFNLPMKDPLESLEKIIPLLRNFFRIRILGSSALSICQIASGSMEAFINLRESNRLVDAAAGILILNEAGGKIFSLDGSIIDRPLSIDVKFPFIACNTKLEPFLKKEFVKIL</sequence>
<accession>A0A0F9NSH3</accession>
<keyword evidence="2" id="KW-0460">Magnesium</keyword>
<dbReference type="AlphaFoldDB" id="A0A0F9NSH3"/>
<evidence type="ECO:0000313" key="3">
    <source>
        <dbReference type="EMBL" id="KKM84257.1"/>
    </source>
</evidence>
<comment type="caution">
    <text evidence="3">The sequence shown here is derived from an EMBL/GenBank/DDBJ whole genome shotgun (WGS) entry which is preliminary data.</text>
</comment>
<dbReference type="PANTHER" id="PTHR20854">
    <property type="entry name" value="INOSITOL MONOPHOSPHATASE"/>
    <property type="match status" value="1"/>
</dbReference>
<dbReference type="EMBL" id="LAZR01007595">
    <property type="protein sequence ID" value="KKM84257.1"/>
    <property type="molecule type" value="Genomic_DNA"/>
</dbReference>
<dbReference type="GO" id="GO:0006020">
    <property type="term" value="P:inositol metabolic process"/>
    <property type="evidence" value="ECO:0007669"/>
    <property type="project" value="TreeGrafter"/>
</dbReference>
<dbReference type="GO" id="GO:0046872">
    <property type="term" value="F:metal ion binding"/>
    <property type="evidence" value="ECO:0007669"/>
    <property type="project" value="UniProtKB-KW"/>
</dbReference>
<dbReference type="GO" id="GO:0046854">
    <property type="term" value="P:phosphatidylinositol phosphate biosynthetic process"/>
    <property type="evidence" value="ECO:0007669"/>
    <property type="project" value="InterPro"/>
</dbReference>
<gene>
    <name evidence="3" type="ORF">LCGC14_1301100</name>
</gene>
<proteinExistence type="predicted"/>
<name>A0A0F9NSH3_9ZZZZ</name>
<dbReference type="GO" id="GO:0008934">
    <property type="term" value="F:inositol monophosphate 1-phosphatase activity"/>
    <property type="evidence" value="ECO:0007669"/>
    <property type="project" value="TreeGrafter"/>
</dbReference>
<dbReference type="GO" id="GO:0007165">
    <property type="term" value="P:signal transduction"/>
    <property type="evidence" value="ECO:0007669"/>
    <property type="project" value="TreeGrafter"/>
</dbReference>
<evidence type="ECO:0000256" key="2">
    <source>
        <dbReference type="ARBA" id="ARBA00022842"/>
    </source>
</evidence>